<dbReference type="GO" id="GO:0140359">
    <property type="term" value="F:ABC-type transporter activity"/>
    <property type="evidence" value="ECO:0007669"/>
    <property type="project" value="InterPro"/>
</dbReference>
<dbReference type="AlphaFoldDB" id="A0AAP3GV11"/>
<dbReference type="SUPFAM" id="SSF52540">
    <property type="entry name" value="P-loop containing nucleoside triphosphate hydrolases"/>
    <property type="match status" value="1"/>
</dbReference>
<feature type="transmembrane region" description="Helical" evidence="7">
    <location>
        <begin position="21"/>
        <end position="40"/>
    </location>
</feature>
<feature type="domain" description="ABC transporter" evidence="8">
    <location>
        <begin position="323"/>
        <end position="528"/>
    </location>
</feature>
<evidence type="ECO:0000256" key="7">
    <source>
        <dbReference type="SAM" id="Phobius"/>
    </source>
</evidence>
<dbReference type="InterPro" id="IPR039421">
    <property type="entry name" value="Type_1_exporter"/>
</dbReference>
<evidence type="ECO:0000256" key="3">
    <source>
        <dbReference type="ARBA" id="ARBA00022741"/>
    </source>
</evidence>
<keyword evidence="5 7" id="KW-1133">Transmembrane helix</keyword>
<dbReference type="GO" id="GO:0005886">
    <property type="term" value="C:plasma membrane"/>
    <property type="evidence" value="ECO:0007669"/>
    <property type="project" value="UniProtKB-SubCell"/>
</dbReference>
<name>A0AAP3GV11_9LACO</name>
<keyword evidence="2 7" id="KW-0812">Transmembrane</keyword>
<evidence type="ECO:0000256" key="1">
    <source>
        <dbReference type="ARBA" id="ARBA00004651"/>
    </source>
</evidence>
<dbReference type="RefSeq" id="WP_269255537.1">
    <property type="nucleotide sequence ID" value="NZ_JAKHFC010000020.1"/>
</dbReference>
<organism evidence="10 11">
    <name type="scientific">Lactobacillus mulieris</name>
    <dbReference type="NCBI Taxonomy" id="2508708"/>
    <lineage>
        <taxon>Bacteria</taxon>
        <taxon>Bacillati</taxon>
        <taxon>Bacillota</taxon>
        <taxon>Bacilli</taxon>
        <taxon>Lactobacillales</taxon>
        <taxon>Lactobacillaceae</taxon>
        <taxon>Lactobacillus</taxon>
    </lineage>
</organism>
<dbReference type="SUPFAM" id="SSF90123">
    <property type="entry name" value="ABC transporter transmembrane region"/>
    <property type="match status" value="1"/>
</dbReference>
<evidence type="ECO:0000313" key="10">
    <source>
        <dbReference type="EMBL" id="MCZ3844045.1"/>
    </source>
</evidence>
<dbReference type="Pfam" id="PF00005">
    <property type="entry name" value="ABC_tran"/>
    <property type="match status" value="1"/>
</dbReference>
<dbReference type="Gene3D" id="3.40.50.300">
    <property type="entry name" value="P-loop containing nucleotide triphosphate hydrolases"/>
    <property type="match status" value="1"/>
</dbReference>
<gene>
    <name evidence="10" type="ORF">L2422_00715</name>
</gene>
<dbReference type="PROSITE" id="PS50929">
    <property type="entry name" value="ABC_TM1F"/>
    <property type="match status" value="1"/>
</dbReference>
<dbReference type="Pfam" id="PF00664">
    <property type="entry name" value="ABC_membrane"/>
    <property type="match status" value="1"/>
</dbReference>
<dbReference type="GO" id="GO:0016887">
    <property type="term" value="F:ATP hydrolysis activity"/>
    <property type="evidence" value="ECO:0007669"/>
    <property type="project" value="InterPro"/>
</dbReference>
<evidence type="ECO:0000256" key="5">
    <source>
        <dbReference type="ARBA" id="ARBA00022989"/>
    </source>
</evidence>
<dbReference type="PROSITE" id="PS00211">
    <property type="entry name" value="ABC_TRANSPORTER_1"/>
    <property type="match status" value="1"/>
</dbReference>
<evidence type="ECO:0000256" key="6">
    <source>
        <dbReference type="ARBA" id="ARBA00023136"/>
    </source>
</evidence>
<dbReference type="InterPro" id="IPR003439">
    <property type="entry name" value="ABC_transporter-like_ATP-bd"/>
</dbReference>
<keyword evidence="3" id="KW-0547">Nucleotide-binding</keyword>
<dbReference type="GO" id="GO:0034040">
    <property type="term" value="F:ATPase-coupled lipid transmembrane transporter activity"/>
    <property type="evidence" value="ECO:0007669"/>
    <property type="project" value="TreeGrafter"/>
</dbReference>
<feature type="transmembrane region" description="Helical" evidence="7">
    <location>
        <begin position="237"/>
        <end position="259"/>
    </location>
</feature>
<dbReference type="PROSITE" id="PS50893">
    <property type="entry name" value="ABC_TRANSPORTER_2"/>
    <property type="match status" value="1"/>
</dbReference>
<comment type="caution">
    <text evidence="10">The sequence shown here is derived from an EMBL/GenBank/DDBJ whole genome shotgun (WGS) entry which is preliminary data.</text>
</comment>
<feature type="domain" description="ABC transmembrane type-1" evidence="9">
    <location>
        <begin position="19"/>
        <end position="294"/>
    </location>
</feature>
<feature type="transmembrane region" description="Helical" evidence="7">
    <location>
        <begin position="52"/>
        <end position="78"/>
    </location>
</feature>
<dbReference type="Gene3D" id="1.20.1560.10">
    <property type="entry name" value="ABC transporter type 1, transmembrane domain"/>
    <property type="match status" value="1"/>
</dbReference>
<keyword evidence="6 7" id="KW-0472">Membrane</keyword>
<evidence type="ECO:0000256" key="2">
    <source>
        <dbReference type="ARBA" id="ARBA00022692"/>
    </source>
</evidence>
<evidence type="ECO:0000259" key="9">
    <source>
        <dbReference type="PROSITE" id="PS50929"/>
    </source>
</evidence>
<comment type="subcellular location">
    <subcellularLocation>
        <location evidence="1">Cell membrane</location>
        <topology evidence="1">Multi-pass membrane protein</topology>
    </subcellularLocation>
</comment>
<evidence type="ECO:0000256" key="4">
    <source>
        <dbReference type="ARBA" id="ARBA00022840"/>
    </source>
</evidence>
<reference evidence="10" key="1">
    <citation type="submission" date="2022-01" db="EMBL/GenBank/DDBJ databases">
        <title>VMRC isolate genome collection.</title>
        <authorList>
            <person name="France M."/>
            <person name="Rutt L."/>
            <person name="Humphrys M."/>
            <person name="Ravel J."/>
        </authorList>
    </citation>
    <scope>NUCLEOTIDE SEQUENCE</scope>
    <source>
        <strain evidence="10">C0127B5</strain>
    </source>
</reference>
<feature type="transmembrane region" description="Helical" evidence="7">
    <location>
        <begin position="149"/>
        <end position="169"/>
    </location>
</feature>
<sequence length="528" mass="59819">MKKLNFKDFIKTNPLNFGISILLIILSSFATILATYLIAITTTAIQKNDFNLWLNMLLLSLVVDVVIVFLGPISTYLLERQFQQYSHQVRLKLISHFYKEKKFELARWENRLTNDISMLRQEKFLLLPELISCICLIVFAALALWYANWLLFLVTILVTIISLFLPKFIQKAMQKSFQKISAANQKYLFQIENWLDGIAEIRHFLAGAKLFKILASSSTSLERANLKQTGNIQILILLNKLMATIFTTVLYLVAGYLFISGKAEFGLIIAVGNYEYYLTNSITRLTTSWGQIKGTDKLSREILSDCHELEEEVKNIPNYAVDIATSPLTFQFENGESLSYPELNIKAGEKVLLTGDTGAGKSTWMKLILGQLKPTTGKISFLKNGQLINYAPQQIRYIPQKPSLLPGTILDNITMYDKELKSTALSVVKKVGLDSDLAKFSLGINEPVDLEKLNVSGGQRQKIILARALVHKAKIIFIDEGTSAIDETGTKKILKYLSQLDVTVVFIAHNFNLELEQYFDRVIHLSKY</sequence>
<proteinExistence type="predicted"/>
<dbReference type="GO" id="GO:0005524">
    <property type="term" value="F:ATP binding"/>
    <property type="evidence" value="ECO:0007669"/>
    <property type="project" value="UniProtKB-KW"/>
</dbReference>
<accession>A0AAP3GV11</accession>
<dbReference type="EMBL" id="JAKHLF010000001">
    <property type="protein sequence ID" value="MCZ3844045.1"/>
    <property type="molecule type" value="Genomic_DNA"/>
</dbReference>
<dbReference type="InterPro" id="IPR017871">
    <property type="entry name" value="ABC_transporter-like_CS"/>
</dbReference>
<evidence type="ECO:0000313" key="11">
    <source>
        <dbReference type="Proteomes" id="UP001213015"/>
    </source>
</evidence>
<keyword evidence="4 10" id="KW-0067">ATP-binding</keyword>
<dbReference type="Proteomes" id="UP001213015">
    <property type="component" value="Unassembled WGS sequence"/>
</dbReference>
<protein>
    <submittedName>
        <fullName evidence="10">ABC transporter ATP-binding protein/permease</fullName>
    </submittedName>
</protein>
<dbReference type="PANTHER" id="PTHR24221">
    <property type="entry name" value="ATP-BINDING CASSETTE SUB-FAMILY B"/>
    <property type="match status" value="1"/>
</dbReference>
<dbReference type="InterPro" id="IPR003593">
    <property type="entry name" value="AAA+_ATPase"/>
</dbReference>
<dbReference type="InterPro" id="IPR011527">
    <property type="entry name" value="ABC1_TM_dom"/>
</dbReference>
<dbReference type="PANTHER" id="PTHR24221:SF654">
    <property type="entry name" value="ATP-BINDING CASSETTE SUB-FAMILY B MEMBER 6"/>
    <property type="match status" value="1"/>
</dbReference>
<dbReference type="InterPro" id="IPR027417">
    <property type="entry name" value="P-loop_NTPase"/>
</dbReference>
<dbReference type="InterPro" id="IPR036640">
    <property type="entry name" value="ABC1_TM_sf"/>
</dbReference>
<evidence type="ECO:0000259" key="8">
    <source>
        <dbReference type="PROSITE" id="PS50893"/>
    </source>
</evidence>
<dbReference type="SMART" id="SM00382">
    <property type="entry name" value="AAA"/>
    <property type="match status" value="1"/>
</dbReference>
<feature type="transmembrane region" description="Helical" evidence="7">
    <location>
        <begin position="124"/>
        <end position="143"/>
    </location>
</feature>